<dbReference type="InterPro" id="IPR035412">
    <property type="entry name" value="Terminase_L_N"/>
</dbReference>
<evidence type="ECO:0000259" key="1">
    <source>
        <dbReference type="Pfam" id="PF04466"/>
    </source>
</evidence>
<dbReference type="Gene3D" id="3.40.50.300">
    <property type="entry name" value="P-loop containing nucleotide triphosphate hydrolases"/>
    <property type="match status" value="1"/>
</dbReference>
<dbReference type="EMBL" id="AWTN01000148">
    <property type="protein sequence ID" value="KGG82867.1"/>
    <property type="molecule type" value="Genomic_DNA"/>
</dbReference>
<accession>A0A0E3B7P9</accession>
<dbReference type="RefSeq" id="WP_034383545.1">
    <property type="nucleotide sequence ID" value="NZ_AWTN01000148.1"/>
</dbReference>
<organism evidence="2 3">
    <name type="scientific">Comamonas thiooxydans</name>
    <dbReference type="NCBI Taxonomy" id="363952"/>
    <lineage>
        <taxon>Bacteria</taxon>
        <taxon>Pseudomonadati</taxon>
        <taxon>Pseudomonadota</taxon>
        <taxon>Betaproteobacteria</taxon>
        <taxon>Burkholderiales</taxon>
        <taxon>Comamonadaceae</taxon>
        <taxon>Comamonas</taxon>
    </lineage>
</organism>
<evidence type="ECO:0000313" key="2">
    <source>
        <dbReference type="EMBL" id="KGG82867.1"/>
    </source>
</evidence>
<reference evidence="2 3" key="1">
    <citation type="submission" date="2013-09" db="EMBL/GenBank/DDBJ databases">
        <title>High correlation between genotypes and phenotypes of environmental bacteria Comamonas testosteroni strains.</title>
        <authorList>
            <person name="Liu L."/>
            <person name="Zhu W."/>
            <person name="Xia X."/>
            <person name="Xu B."/>
            <person name="Luo M."/>
            <person name="Wang G."/>
        </authorList>
    </citation>
    <scope>NUCLEOTIDE SEQUENCE [LARGE SCALE GENOMIC DNA]</scope>
    <source>
        <strain evidence="2 3">JL14</strain>
    </source>
</reference>
<dbReference type="Pfam" id="PF04466">
    <property type="entry name" value="Terminase_3"/>
    <property type="match status" value="1"/>
</dbReference>
<dbReference type="AlphaFoldDB" id="A0A0E3B7P9"/>
<comment type="caution">
    <text evidence="2">The sequence shown here is derived from an EMBL/GenBank/DDBJ whole genome shotgun (WGS) entry which is preliminary data.</text>
</comment>
<dbReference type="PANTHER" id="PTHR39184">
    <property type="match status" value="1"/>
</dbReference>
<dbReference type="PANTHER" id="PTHR39184:SF1">
    <property type="entry name" value="PBSX PHAGE TERMINASE LARGE SUBUNIT"/>
    <property type="match status" value="1"/>
</dbReference>
<dbReference type="InterPro" id="IPR052380">
    <property type="entry name" value="Viral_DNA_packaging_terminase"/>
</dbReference>
<protein>
    <submittedName>
        <fullName evidence="2">Terminase</fullName>
    </submittedName>
</protein>
<gene>
    <name evidence="2" type="ORF">P245_25720</name>
</gene>
<sequence length="436" mass="48581">MRTLDLKTARVFAPLLEPARYKGAHGGRGSGKSHFFGEMLIEDCLYEPGASGGEGLRSVCIREVQKDLSQSSKALLEGKLSALNLGSADGFRVYKDVITTPGDGLIIFKGMNDYTADSVKSLEGFKRAWWEEAQTATQRSLDLLRPTMRAPGSQLWFGWNPRFAMDPVDRMLRAVELPTGALVVQANWRDNPWFPAELEQERLDCLRQQPDKYDHIWEGGYETVNEGAYFAKQLTAAKAEGRLGVVAADPSMRLRAYVDIGGTGRNADSFAMWIVQFVGLQVRVLDYYEAQGQPMATHVQWLHDRGYKHDRLDIWLPHDGDRSDVVFAVTPASELRRLGYTVTTIPNQGKGAALKRVEAARQLFPSIWFNQKSCSGGLAALGWYHEKRDEKRGIGLGPEHDWSSHGSDAFGLMCCDWQPPKIKTSKPAPVASGWMG</sequence>
<evidence type="ECO:0000313" key="3">
    <source>
        <dbReference type="Proteomes" id="UP000029567"/>
    </source>
</evidence>
<proteinExistence type="predicted"/>
<dbReference type="Proteomes" id="UP000029567">
    <property type="component" value="Unassembled WGS sequence"/>
</dbReference>
<dbReference type="InterPro" id="IPR027417">
    <property type="entry name" value="P-loop_NTPase"/>
</dbReference>
<name>A0A0E3B7P9_9BURK</name>
<feature type="domain" description="Phage terminase large subunit N-terminal" evidence="1">
    <location>
        <begin position="21"/>
        <end position="219"/>
    </location>
</feature>